<dbReference type="CDD" id="cd00876">
    <property type="entry name" value="Ras"/>
    <property type="match status" value="1"/>
</dbReference>
<evidence type="ECO:0000256" key="5">
    <source>
        <dbReference type="ARBA" id="ARBA00022481"/>
    </source>
</evidence>
<dbReference type="FunFam" id="3.40.50.300:FF:000080">
    <property type="entry name" value="Ras-like GTPase Ras1"/>
    <property type="match status" value="1"/>
</dbReference>
<evidence type="ECO:0000256" key="10">
    <source>
        <dbReference type="ARBA" id="ARBA00023288"/>
    </source>
</evidence>
<dbReference type="EMBL" id="LODT01000031">
    <property type="protein sequence ID" value="KYQ92134.1"/>
    <property type="molecule type" value="Genomic_DNA"/>
</dbReference>
<keyword evidence="8" id="KW-0342">GTP-binding</keyword>
<evidence type="ECO:0000256" key="7">
    <source>
        <dbReference type="ARBA" id="ARBA00022801"/>
    </source>
</evidence>
<dbReference type="SMART" id="SM00173">
    <property type="entry name" value="RAS"/>
    <property type="match status" value="1"/>
</dbReference>
<evidence type="ECO:0000256" key="8">
    <source>
        <dbReference type="ARBA" id="ARBA00023134"/>
    </source>
</evidence>
<keyword evidence="5" id="KW-0488">Methylation</keyword>
<comment type="function">
    <text evidence="12">Ras proteins bind GDP/GTP and possess intrinsic GTPase activity.</text>
</comment>
<keyword evidence="10" id="KW-0449">Lipoprotein</keyword>
<evidence type="ECO:0000256" key="13">
    <source>
        <dbReference type="ARBA" id="ARBA00048098"/>
    </source>
</evidence>
<dbReference type="SMART" id="SM00174">
    <property type="entry name" value="RHO"/>
    <property type="match status" value="1"/>
</dbReference>
<dbReference type="PROSITE" id="PS51420">
    <property type="entry name" value="RHO"/>
    <property type="match status" value="1"/>
</dbReference>
<evidence type="ECO:0000256" key="9">
    <source>
        <dbReference type="ARBA" id="ARBA00023136"/>
    </source>
</evidence>
<dbReference type="InterPro" id="IPR001806">
    <property type="entry name" value="Small_GTPase"/>
</dbReference>
<evidence type="ECO:0000256" key="12">
    <source>
        <dbReference type="ARBA" id="ARBA00037188"/>
    </source>
</evidence>
<comment type="similarity">
    <text evidence="2">Belongs to the small GTPase superfamily. Ras family.</text>
</comment>
<keyword evidence="4" id="KW-1003">Cell membrane</keyword>
<keyword evidence="15" id="KW-1185">Reference proteome</keyword>
<dbReference type="InterPro" id="IPR027417">
    <property type="entry name" value="P-loop_NTPase"/>
</dbReference>
<evidence type="ECO:0000256" key="1">
    <source>
        <dbReference type="ARBA" id="ARBA00004342"/>
    </source>
</evidence>
<dbReference type="GO" id="GO:0003925">
    <property type="term" value="F:G protein activity"/>
    <property type="evidence" value="ECO:0007669"/>
    <property type="project" value="UniProtKB-EC"/>
</dbReference>
<dbReference type="SMART" id="SM00176">
    <property type="entry name" value="RAN"/>
    <property type="match status" value="1"/>
</dbReference>
<proteinExistence type="inferred from homology"/>
<dbReference type="AlphaFoldDB" id="A0A151ZE17"/>
<evidence type="ECO:0000256" key="3">
    <source>
        <dbReference type="ARBA" id="ARBA00011984"/>
    </source>
</evidence>
<dbReference type="PANTHER" id="PTHR24070">
    <property type="entry name" value="RAS, DI-RAS, AND RHEB FAMILY MEMBERS OF SMALL GTPASE SUPERFAMILY"/>
    <property type="match status" value="1"/>
</dbReference>
<dbReference type="OrthoDB" id="5976022at2759"/>
<evidence type="ECO:0000256" key="11">
    <source>
        <dbReference type="ARBA" id="ARBA00023289"/>
    </source>
</evidence>
<accession>A0A151ZE17</accession>
<keyword evidence="7" id="KW-0378">Hydrolase</keyword>
<dbReference type="NCBIfam" id="TIGR00231">
    <property type="entry name" value="small_GTP"/>
    <property type="match status" value="1"/>
</dbReference>
<evidence type="ECO:0000256" key="4">
    <source>
        <dbReference type="ARBA" id="ARBA00022475"/>
    </source>
</evidence>
<comment type="subcellular location">
    <subcellularLocation>
        <location evidence="1">Cell membrane</location>
        <topology evidence="1">Lipid-anchor</topology>
        <orientation evidence="1">Cytoplasmic side</orientation>
    </subcellularLocation>
</comment>
<dbReference type="GO" id="GO:0005886">
    <property type="term" value="C:plasma membrane"/>
    <property type="evidence" value="ECO:0007669"/>
    <property type="project" value="UniProtKB-SubCell"/>
</dbReference>
<dbReference type="Proteomes" id="UP000076078">
    <property type="component" value="Unassembled WGS sequence"/>
</dbReference>
<dbReference type="Pfam" id="PF00071">
    <property type="entry name" value="Ras"/>
    <property type="match status" value="1"/>
</dbReference>
<evidence type="ECO:0000256" key="2">
    <source>
        <dbReference type="ARBA" id="ARBA00008344"/>
    </source>
</evidence>
<dbReference type="GO" id="GO:0005525">
    <property type="term" value="F:GTP binding"/>
    <property type="evidence" value="ECO:0007669"/>
    <property type="project" value="UniProtKB-KW"/>
</dbReference>
<keyword evidence="11" id="KW-0636">Prenylation</keyword>
<organism evidence="14 15">
    <name type="scientific">Tieghemostelium lacteum</name>
    <name type="common">Slime mold</name>
    <name type="synonym">Dictyostelium lacteum</name>
    <dbReference type="NCBI Taxonomy" id="361077"/>
    <lineage>
        <taxon>Eukaryota</taxon>
        <taxon>Amoebozoa</taxon>
        <taxon>Evosea</taxon>
        <taxon>Eumycetozoa</taxon>
        <taxon>Dictyostelia</taxon>
        <taxon>Dictyosteliales</taxon>
        <taxon>Raperosteliaceae</taxon>
        <taxon>Tieghemostelium</taxon>
    </lineage>
</organism>
<dbReference type="Gene3D" id="3.40.50.300">
    <property type="entry name" value="P-loop containing nucleotide triphosphate hydrolases"/>
    <property type="match status" value="1"/>
</dbReference>
<dbReference type="PROSITE" id="PS51419">
    <property type="entry name" value="RAB"/>
    <property type="match status" value="1"/>
</dbReference>
<dbReference type="EC" id="3.6.5.2" evidence="3"/>
<sequence>MTLQTLRIVGLGCGGVGKSSITINFIQNYFVDEYDPTIEDSYRRTSQVDGVTYLLDILDTAGQDDYSAMRDQYIRTGQGFLLVYDITKRSTYEEITTFVEQIKRVKETQKVPIVLVGNKTDLEKHRVVSYQEGRELSKLYDCPFFESSAKTKINVIESFHELVREIKKAQNESIAKKEEKDKKKSPHMVASLKKKLYTKFICIREEELNEN</sequence>
<protein>
    <recommendedName>
        <fullName evidence="3">small monomeric GTPase</fullName>
        <ecNumber evidence="3">3.6.5.2</ecNumber>
    </recommendedName>
</protein>
<keyword evidence="9" id="KW-0472">Membrane</keyword>
<evidence type="ECO:0000313" key="14">
    <source>
        <dbReference type="EMBL" id="KYQ92134.1"/>
    </source>
</evidence>
<comment type="catalytic activity">
    <reaction evidence="13">
        <text>GTP + H2O = GDP + phosphate + H(+)</text>
        <dbReference type="Rhea" id="RHEA:19669"/>
        <dbReference type="ChEBI" id="CHEBI:15377"/>
        <dbReference type="ChEBI" id="CHEBI:15378"/>
        <dbReference type="ChEBI" id="CHEBI:37565"/>
        <dbReference type="ChEBI" id="CHEBI:43474"/>
        <dbReference type="ChEBI" id="CHEBI:58189"/>
        <dbReference type="EC" id="3.6.5.2"/>
    </reaction>
</comment>
<reference evidence="14 15" key="1">
    <citation type="submission" date="2015-12" db="EMBL/GenBank/DDBJ databases">
        <title>Dictyostelia acquired genes for synthesis and detection of signals that induce cell-type specialization by lateral gene transfer from prokaryotes.</title>
        <authorList>
            <person name="Gloeckner G."/>
            <person name="Schaap P."/>
        </authorList>
    </citation>
    <scope>NUCLEOTIDE SEQUENCE [LARGE SCALE GENOMIC DNA]</scope>
    <source>
        <strain evidence="14 15">TK</strain>
    </source>
</reference>
<dbReference type="STRING" id="361077.A0A151ZE17"/>
<evidence type="ECO:0000313" key="15">
    <source>
        <dbReference type="Proteomes" id="UP000076078"/>
    </source>
</evidence>
<dbReference type="InParanoid" id="A0A151ZE17"/>
<name>A0A151ZE17_TIELA</name>
<dbReference type="OMA" id="FICIREE"/>
<keyword evidence="6" id="KW-0547">Nucleotide-binding</keyword>
<dbReference type="GO" id="GO:0007165">
    <property type="term" value="P:signal transduction"/>
    <property type="evidence" value="ECO:0007669"/>
    <property type="project" value="InterPro"/>
</dbReference>
<dbReference type="SMART" id="SM00175">
    <property type="entry name" value="RAB"/>
    <property type="match status" value="1"/>
</dbReference>
<comment type="caution">
    <text evidence="14">The sequence shown here is derived from an EMBL/GenBank/DDBJ whole genome shotgun (WGS) entry which is preliminary data.</text>
</comment>
<gene>
    <name evidence="14" type="ORF">DLAC_06975</name>
</gene>
<dbReference type="InterPro" id="IPR020849">
    <property type="entry name" value="Small_GTPase_Ras-type"/>
</dbReference>
<dbReference type="InterPro" id="IPR005225">
    <property type="entry name" value="Small_GTP-bd"/>
</dbReference>
<dbReference type="PROSITE" id="PS51421">
    <property type="entry name" value="RAS"/>
    <property type="match status" value="1"/>
</dbReference>
<dbReference type="SUPFAM" id="SSF52540">
    <property type="entry name" value="P-loop containing nucleoside triphosphate hydrolases"/>
    <property type="match status" value="1"/>
</dbReference>
<dbReference type="PRINTS" id="PR00449">
    <property type="entry name" value="RASTRNSFRMNG"/>
</dbReference>
<evidence type="ECO:0000256" key="6">
    <source>
        <dbReference type="ARBA" id="ARBA00022741"/>
    </source>
</evidence>